<dbReference type="EC" id="2.3.2.27" evidence="3"/>
<evidence type="ECO:0000256" key="3">
    <source>
        <dbReference type="ARBA" id="ARBA00012483"/>
    </source>
</evidence>
<evidence type="ECO:0000256" key="7">
    <source>
        <dbReference type="PROSITE-ProRule" id="PRU00259"/>
    </source>
</evidence>
<comment type="pathway">
    <text evidence="2">Protein modification; protein ubiquitination.</text>
</comment>
<name>A0ABD2Z1E1_9GENT</name>
<dbReference type="EMBL" id="JBJUIK010000011">
    <property type="protein sequence ID" value="KAL3512944.1"/>
    <property type="molecule type" value="Genomic_DNA"/>
</dbReference>
<gene>
    <name evidence="9" type="ORF">ACH5RR_025661</name>
</gene>
<dbReference type="InterPro" id="IPR003613">
    <property type="entry name" value="Ubox_domain"/>
</dbReference>
<dbReference type="Gene3D" id="3.30.40.10">
    <property type="entry name" value="Zinc/RING finger domain, C3HC4 (zinc finger)"/>
    <property type="match status" value="1"/>
</dbReference>
<evidence type="ECO:0000259" key="8">
    <source>
        <dbReference type="PROSITE" id="PS51698"/>
    </source>
</evidence>
<evidence type="ECO:0000256" key="6">
    <source>
        <dbReference type="ARBA" id="ARBA00022786"/>
    </source>
</evidence>
<comment type="catalytic activity">
    <reaction evidence="1">
        <text>S-ubiquitinyl-[E2 ubiquitin-conjugating enzyme]-L-cysteine + [acceptor protein]-L-lysine = [E2 ubiquitin-conjugating enzyme]-L-cysteine + N(6)-ubiquitinyl-[acceptor protein]-L-lysine.</text>
        <dbReference type="EC" id="2.3.2.27"/>
    </reaction>
</comment>
<sequence>MGGNGKFGKWKISFYKSPSSPKSHKKPDPPKEFLCPISGSLMFDPVVVSSGQTFERMSVQVCKDLEFIPTLPDGSIPDFSAVISNLALKASIINWCKQFHLDTRSPPEYDSIESFIRSLMARQQKPSGGELPQDSRIQVSEMELLKGVENNPRVLFSHAATELNPRNNYSSSFSPSSNTSEESVIANTSPLLPFATRPACYSMCSSFSDETSVSTTDEEFVAKFKSLDVIEQEESVILLRKTTRNDEEARLLLCTPKLLQAIKPLLVSRYPVVQTNAAASIVNLSLENANKIKIVRSGIVPIMVDLLKSGFEESQEHAAGGIFSLSFEDENKTAIAVLGALEPLLHALRSGSESTRRDSAMALYHLSLVSSNRVKLVKLGAVGVLVGMLRSGVLVGRVVLVVCNLAVSPEGRSALLDGDGVACLVVILRDGSQSDLSESTRENCVAALYSLSHGSLRFKGLAKEARAAEVLQAVVERGSERARVKAKRILVVLRGRDEEDREEIDGEGVMLSRTRYRVATRKPNGLNSTEF</sequence>
<feature type="repeat" description="ARM" evidence="7">
    <location>
        <begin position="298"/>
        <end position="340"/>
    </location>
</feature>
<evidence type="ECO:0000256" key="2">
    <source>
        <dbReference type="ARBA" id="ARBA00004906"/>
    </source>
</evidence>
<reference evidence="9 10" key="1">
    <citation type="submission" date="2024-11" db="EMBL/GenBank/DDBJ databases">
        <title>A near-complete genome assembly of Cinchona calisaya.</title>
        <authorList>
            <person name="Lian D.C."/>
            <person name="Zhao X.W."/>
            <person name="Wei L."/>
        </authorList>
    </citation>
    <scope>NUCLEOTIDE SEQUENCE [LARGE SCALE GENOMIC DNA]</scope>
    <source>
        <tissue evidence="9">Nenye</tissue>
    </source>
</reference>
<evidence type="ECO:0000313" key="10">
    <source>
        <dbReference type="Proteomes" id="UP001630127"/>
    </source>
</evidence>
<dbReference type="PROSITE" id="PS50176">
    <property type="entry name" value="ARM_REPEAT"/>
    <property type="match status" value="1"/>
</dbReference>
<proteinExistence type="predicted"/>
<dbReference type="PANTHER" id="PTHR23315">
    <property type="entry name" value="U BOX DOMAIN-CONTAINING"/>
    <property type="match status" value="1"/>
</dbReference>
<evidence type="ECO:0000256" key="5">
    <source>
        <dbReference type="ARBA" id="ARBA00022737"/>
    </source>
</evidence>
<evidence type="ECO:0000256" key="4">
    <source>
        <dbReference type="ARBA" id="ARBA00022679"/>
    </source>
</evidence>
<keyword evidence="5" id="KW-0677">Repeat</keyword>
<dbReference type="SUPFAM" id="SSF48371">
    <property type="entry name" value="ARM repeat"/>
    <property type="match status" value="1"/>
</dbReference>
<dbReference type="Proteomes" id="UP001630127">
    <property type="component" value="Unassembled WGS sequence"/>
</dbReference>
<evidence type="ECO:0000313" key="9">
    <source>
        <dbReference type="EMBL" id="KAL3512944.1"/>
    </source>
</evidence>
<keyword evidence="6" id="KW-0833">Ubl conjugation pathway</keyword>
<dbReference type="SMART" id="SM00504">
    <property type="entry name" value="Ubox"/>
    <property type="match status" value="1"/>
</dbReference>
<dbReference type="Gene3D" id="1.25.10.10">
    <property type="entry name" value="Leucine-rich Repeat Variant"/>
    <property type="match status" value="1"/>
</dbReference>
<dbReference type="PANTHER" id="PTHR23315:SF276">
    <property type="entry name" value="U-BOX DOMAIN-CONTAINING PROTEIN 38"/>
    <property type="match status" value="1"/>
</dbReference>
<dbReference type="GO" id="GO:0061630">
    <property type="term" value="F:ubiquitin protein ligase activity"/>
    <property type="evidence" value="ECO:0007669"/>
    <property type="project" value="UniProtKB-EC"/>
</dbReference>
<dbReference type="InterPro" id="IPR016024">
    <property type="entry name" value="ARM-type_fold"/>
</dbReference>
<dbReference type="Pfam" id="PF04564">
    <property type="entry name" value="U-box"/>
    <property type="match status" value="1"/>
</dbReference>
<dbReference type="SMART" id="SM00185">
    <property type="entry name" value="ARM"/>
    <property type="match status" value="4"/>
</dbReference>
<dbReference type="Pfam" id="PF00514">
    <property type="entry name" value="Arm"/>
    <property type="match status" value="2"/>
</dbReference>
<organism evidence="9 10">
    <name type="scientific">Cinchona calisaya</name>
    <dbReference type="NCBI Taxonomy" id="153742"/>
    <lineage>
        <taxon>Eukaryota</taxon>
        <taxon>Viridiplantae</taxon>
        <taxon>Streptophyta</taxon>
        <taxon>Embryophyta</taxon>
        <taxon>Tracheophyta</taxon>
        <taxon>Spermatophyta</taxon>
        <taxon>Magnoliopsida</taxon>
        <taxon>eudicotyledons</taxon>
        <taxon>Gunneridae</taxon>
        <taxon>Pentapetalae</taxon>
        <taxon>asterids</taxon>
        <taxon>lamiids</taxon>
        <taxon>Gentianales</taxon>
        <taxon>Rubiaceae</taxon>
        <taxon>Cinchonoideae</taxon>
        <taxon>Cinchoneae</taxon>
        <taxon>Cinchona</taxon>
    </lineage>
</organism>
<comment type="caution">
    <text evidence="9">The sequence shown here is derived from an EMBL/GenBank/DDBJ whole genome shotgun (WGS) entry which is preliminary data.</text>
</comment>
<keyword evidence="4" id="KW-0808">Transferase</keyword>
<dbReference type="PROSITE" id="PS51698">
    <property type="entry name" value="U_BOX"/>
    <property type="match status" value="1"/>
</dbReference>
<dbReference type="InterPro" id="IPR011989">
    <property type="entry name" value="ARM-like"/>
</dbReference>
<protein>
    <recommendedName>
        <fullName evidence="3">RING-type E3 ubiquitin transferase</fullName>
        <ecNumber evidence="3">2.3.2.27</ecNumber>
    </recommendedName>
</protein>
<dbReference type="InterPro" id="IPR000225">
    <property type="entry name" value="Armadillo"/>
</dbReference>
<feature type="domain" description="U-box" evidence="8">
    <location>
        <begin position="28"/>
        <end position="102"/>
    </location>
</feature>
<dbReference type="SUPFAM" id="SSF57850">
    <property type="entry name" value="RING/U-box"/>
    <property type="match status" value="1"/>
</dbReference>
<dbReference type="InterPro" id="IPR013083">
    <property type="entry name" value="Znf_RING/FYVE/PHD"/>
</dbReference>
<dbReference type="AlphaFoldDB" id="A0ABD2Z1E1"/>
<accession>A0ABD2Z1E1</accession>
<evidence type="ECO:0000256" key="1">
    <source>
        <dbReference type="ARBA" id="ARBA00000900"/>
    </source>
</evidence>
<keyword evidence="10" id="KW-1185">Reference proteome</keyword>